<feature type="domain" description="CN hydrolase" evidence="6">
    <location>
        <begin position="6"/>
        <end position="243"/>
    </location>
</feature>
<dbReference type="InterPro" id="IPR003010">
    <property type="entry name" value="C-N_Hydrolase"/>
</dbReference>
<dbReference type="PANTHER" id="PTHR47799">
    <property type="entry name" value="OMEGA-AMIDASE YAFV"/>
    <property type="match status" value="1"/>
</dbReference>
<dbReference type="EC" id="3.5.1.3" evidence="3"/>
<dbReference type="RefSeq" id="WP_138930732.1">
    <property type="nucleotide sequence ID" value="NZ_SWMU01000001.1"/>
</dbReference>
<evidence type="ECO:0000256" key="4">
    <source>
        <dbReference type="ARBA" id="ARBA00052904"/>
    </source>
</evidence>
<reference evidence="7 8" key="1">
    <citation type="submission" date="2019-04" db="EMBL/GenBank/DDBJ databases">
        <title>Psychroflexus halotolerans sp. nov., isolated from a marine solar saltern.</title>
        <authorList>
            <person name="Feng X."/>
        </authorList>
    </citation>
    <scope>NUCLEOTIDE SEQUENCE [LARGE SCALE GENOMIC DNA]</scope>
    <source>
        <strain evidence="7 8">WDS2C27</strain>
    </source>
</reference>
<comment type="similarity">
    <text evidence="1">Belongs to the carbon-nitrogen hydrolase superfamily. NIT1/NIT2 family.</text>
</comment>
<dbReference type="GO" id="GO:0050152">
    <property type="term" value="F:omega-amidase activity"/>
    <property type="evidence" value="ECO:0007669"/>
    <property type="project" value="UniProtKB-EC"/>
</dbReference>
<dbReference type="InterPro" id="IPR052737">
    <property type="entry name" value="Omega-amidase_YafV"/>
</dbReference>
<evidence type="ECO:0000256" key="1">
    <source>
        <dbReference type="ARBA" id="ARBA00010613"/>
    </source>
</evidence>
<dbReference type="Pfam" id="PF00795">
    <property type="entry name" value="CN_hydrolase"/>
    <property type="match status" value="1"/>
</dbReference>
<evidence type="ECO:0000256" key="2">
    <source>
        <dbReference type="ARBA" id="ARBA00022801"/>
    </source>
</evidence>
<evidence type="ECO:0000256" key="5">
    <source>
        <dbReference type="ARBA" id="ARBA00072139"/>
    </source>
</evidence>
<keyword evidence="8" id="KW-1185">Reference proteome</keyword>
<dbReference type="GO" id="GO:0106008">
    <property type="term" value="F:2-oxoglutaramate amidase activity"/>
    <property type="evidence" value="ECO:0007669"/>
    <property type="project" value="TreeGrafter"/>
</dbReference>
<dbReference type="InterPro" id="IPR036526">
    <property type="entry name" value="C-N_Hydrolase_sf"/>
</dbReference>
<accession>A0A4U5TUR3</accession>
<dbReference type="NCBIfam" id="NF007757">
    <property type="entry name" value="PRK10438.1"/>
    <property type="match status" value="1"/>
</dbReference>
<gene>
    <name evidence="7" type="ORF">FCN74_00985</name>
</gene>
<evidence type="ECO:0000259" key="6">
    <source>
        <dbReference type="PROSITE" id="PS50263"/>
    </source>
</evidence>
<dbReference type="PANTHER" id="PTHR47799:SF1">
    <property type="entry name" value="OMEGA-AMIDASE YAFV"/>
    <property type="match status" value="1"/>
</dbReference>
<dbReference type="Gene3D" id="3.60.110.10">
    <property type="entry name" value="Carbon-nitrogen hydrolase"/>
    <property type="match status" value="1"/>
</dbReference>
<evidence type="ECO:0000313" key="8">
    <source>
        <dbReference type="Proteomes" id="UP000306552"/>
    </source>
</evidence>
<protein>
    <recommendedName>
        <fullName evidence="5">Omega-amidase YafV</fullName>
        <ecNumber evidence="3">3.5.1.3</ecNumber>
    </recommendedName>
</protein>
<dbReference type="AlphaFoldDB" id="A0A4U5TUR3"/>
<dbReference type="OrthoDB" id="9811121at2"/>
<dbReference type="Proteomes" id="UP000306552">
    <property type="component" value="Unassembled WGS sequence"/>
</dbReference>
<proteinExistence type="inferred from homology"/>
<name>A0A4U5TUR3_9FLAO</name>
<dbReference type="SUPFAM" id="SSF56317">
    <property type="entry name" value="Carbon-nitrogen hydrolase"/>
    <property type="match status" value="1"/>
</dbReference>
<dbReference type="FunFam" id="3.60.110.10:FF:000004">
    <property type="entry name" value="Carbon-nitrogen hydrolase"/>
    <property type="match status" value="1"/>
</dbReference>
<evidence type="ECO:0000313" key="7">
    <source>
        <dbReference type="EMBL" id="TKS57028.1"/>
    </source>
</evidence>
<dbReference type="EMBL" id="SWMU01000001">
    <property type="protein sequence ID" value="TKS57028.1"/>
    <property type="molecule type" value="Genomic_DNA"/>
</dbReference>
<dbReference type="PROSITE" id="PS50263">
    <property type="entry name" value="CN_HYDROLASE"/>
    <property type="match status" value="1"/>
</dbReference>
<comment type="caution">
    <text evidence="7">The sequence shown here is derived from an EMBL/GenBank/DDBJ whole genome shotgun (WGS) entry which is preliminary data.</text>
</comment>
<evidence type="ECO:0000256" key="3">
    <source>
        <dbReference type="ARBA" id="ARBA00039118"/>
    </source>
</evidence>
<comment type="catalytic activity">
    <reaction evidence="4">
        <text>a monoamide of a dicarboxylate + H2O = a dicarboxylate + NH4(+)</text>
        <dbReference type="Rhea" id="RHEA:11716"/>
        <dbReference type="ChEBI" id="CHEBI:15377"/>
        <dbReference type="ChEBI" id="CHEBI:28938"/>
        <dbReference type="ChEBI" id="CHEBI:28965"/>
        <dbReference type="ChEBI" id="CHEBI:77450"/>
        <dbReference type="EC" id="3.5.1.3"/>
    </reaction>
</comment>
<dbReference type="CDD" id="cd07575">
    <property type="entry name" value="Xc-1258_like"/>
    <property type="match status" value="1"/>
</dbReference>
<organism evidence="7 8">
    <name type="scientific">Mesohalobacter halotolerans</name>
    <dbReference type="NCBI Taxonomy" id="1883405"/>
    <lineage>
        <taxon>Bacteria</taxon>
        <taxon>Pseudomonadati</taxon>
        <taxon>Bacteroidota</taxon>
        <taxon>Flavobacteriia</taxon>
        <taxon>Flavobacteriales</taxon>
        <taxon>Flavobacteriaceae</taxon>
        <taxon>Mesohalobacter</taxon>
    </lineage>
</organism>
<keyword evidence="2 7" id="KW-0378">Hydrolase</keyword>
<sequence>MTTENLNVSIIQTELTWEDKTANFEHFDELINAIELDTDLIVLPEMFSTGFSMNAKNLFDTPEGQTLDWLQKQAKSKESAITGSTIIKDQNQYFNRLFFVKPDGSYHTYDKKHLFTLAGEEQYYSSGQDKLIVKYKGWKICPMVCYDLRFPAWIRNQEDYDILIFVANWPAMRVKAWDTLLQARAIENMSYTIGVNRIGKDGNGYPHCGHSAIYDALGSKITTDLFEVAFVETKTLSKQELTQTRKKFGFLRDRDEFKVN</sequence>